<accession>A0AAE4YDH0</accession>
<sequence length="349" mass="37708">MILLGMDFGVQLALTHGAPQSLVRFFDYGRSVPGKFATWAAQPDLPGNLRDVAWRDAMMRASAEGFAAETASAVSERPVIRAYGMSFLNNILDAAQKAEPDLRIDRHSGPGAPVNATYAMFLDDRPNRRAGDVVVLGVLSDTLEGMFSLSNRTWVFEQPAPYTYPVFSPDPAGTGLIRTDPLVQSLAEEERLASDPARSAAWEAQLAELDRAHMAAAFRWPLLDASPLVRLLRRSQVMPELALRRKAAMAELSDPASPGAETLRRILAAFAAEAREDGQVPIVALIQGNRPAPDLAALCPALRAQGVTCFATSEIQDPRDPAAFLGDGHFRPEVDARLGAAFLELLPPG</sequence>
<dbReference type="RefSeq" id="WP_168776456.1">
    <property type="nucleotide sequence ID" value="NZ_JAABNR010000029.1"/>
</dbReference>
<evidence type="ECO:0000313" key="1">
    <source>
        <dbReference type="EMBL" id="NBZ89657.1"/>
    </source>
</evidence>
<evidence type="ECO:0000313" key="2">
    <source>
        <dbReference type="Proteomes" id="UP001193501"/>
    </source>
</evidence>
<dbReference type="AlphaFoldDB" id="A0AAE4YDH0"/>
<organism evidence="1 2">
    <name type="scientific">Stagnihabitans tardus</name>
    <dbReference type="NCBI Taxonomy" id="2699202"/>
    <lineage>
        <taxon>Bacteria</taxon>
        <taxon>Pseudomonadati</taxon>
        <taxon>Pseudomonadota</taxon>
        <taxon>Alphaproteobacteria</taxon>
        <taxon>Rhodobacterales</taxon>
        <taxon>Paracoccaceae</taxon>
        <taxon>Stagnihabitans</taxon>
    </lineage>
</organism>
<name>A0AAE4YDH0_9RHOB</name>
<dbReference type="EMBL" id="JAABNR010000029">
    <property type="protein sequence ID" value="NBZ89657.1"/>
    <property type="molecule type" value="Genomic_DNA"/>
</dbReference>
<gene>
    <name evidence="1" type="ORF">GV832_18880</name>
</gene>
<keyword evidence="2" id="KW-1185">Reference proteome</keyword>
<protein>
    <submittedName>
        <fullName evidence="1">Uncharacterized protein</fullName>
    </submittedName>
</protein>
<dbReference type="Proteomes" id="UP001193501">
    <property type="component" value="Unassembled WGS sequence"/>
</dbReference>
<comment type="caution">
    <text evidence="1">The sequence shown here is derived from an EMBL/GenBank/DDBJ whole genome shotgun (WGS) entry which is preliminary data.</text>
</comment>
<reference evidence="1" key="1">
    <citation type="submission" date="2020-01" db="EMBL/GenBank/DDBJ databases">
        <authorList>
            <person name="Chen W.-M."/>
        </authorList>
    </citation>
    <scope>NUCLEOTIDE SEQUENCE</scope>
    <source>
        <strain evidence="1">CYK-10</strain>
    </source>
</reference>
<proteinExistence type="predicted"/>